<feature type="binding site" evidence="10">
    <location>
        <position position="399"/>
    </location>
    <ligand>
        <name>substrate</name>
    </ligand>
</feature>
<reference evidence="11 12" key="1">
    <citation type="submission" date="2019-02" db="EMBL/GenBank/DDBJ databases">
        <title>Deep-cultivation of Planctomycetes and their phenomic and genomic characterization uncovers novel biology.</title>
        <authorList>
            <person name="Wiegand S."/>
            <person name="Jogler M."/>
            <person name="Boedeker C."/>
            <person name="Pinto D."/>
            <person name="Vollmers J."/>
            <person name="Rivas-Marin E."/>
            <person name="Kohn T."/>
            <person name="Peeters S.H."/>
            <person name="Heuer A."/>
            <person name="Rast P."/>
            <person name="Oberbeckmann S."/>
            <person name="Bunk B."/>
            <person name="Jeske O."/>
            <person name="Meyerdierks A."/>
            <person name="Storesund J.E."/>
            <person name="Kallscheuer N."/>
            <person name="Luecker S."/>
            <person name="Lage O.M."/>
            <person name="Pohl T."/>
            <person name="Merkel B.J."/>
            <person name="Hornburger P."/>
            <person name="Mueller R.-W."/>
            <person name="Bruemmer F."/>
            <person name="Labrenz M."/>
            <person name="Spormann A.M."/>
            <person name="Op Den Camp H."/>
            <person name="Overmann J."/>
            <person name="Amann R."/>
            <person name="Jetten M.S.M."/>
            <person name="Mascher T."/>
            <person name="Medema M.H."/>
            <person name="Devos D.P."/>
            <person name="Kaster A.-K."/>
            <person name="Ovreas L."/>
            <person name="Rohde M."/>
            <person name="Galperin M.Y."/>
            <person name="Jogler C."/>
        </authorList>
    </citation>
    <scope>NUCLEOTIDE SEQUENCE [LARGE SCALE GENOMIC DNA]</scope>
    <source>
        <strain evidence="11 12">Pla108</strain>
    </source>
</reference>
<dbReference type="GO" id="GO:0006526">
    <property type="term" value="P:L-arginine biosynthetic process"/>
    <property type="evidence" value="ECO:0007669"/>
    <property type="project" value="UniProtKB-UniRule"/>
</dbReference>
<sequence>MADNQFQLPAGFSAGGVYSGVKSDTSKLDLALVVSDRPASAVGVYTQNLVKAAPVQLDRERTPSDRVRAVVINSGCANACTGQRGRQDAERVTAHVAEALSGAEGVAPEQVLMMSTGVIGEHLSIDKLAAGIPQVVADLGTDAPAVERASRAIMTTDTVPKVRSRTVEIGGRSITVTGVAKGAAMIGPNMATMLAVVMTDAPVTPADAQAALSDSVVESFNCISVDGHMSTNDTVLLMANGAAGGEAFEGRDLALFRATLLEVCEDLAIAIPADGEGATHLITVEVHGCATRDDAIRIGKTIADSPLVKTAITGADPNWGRIVSAAGYAGVPFDPEEVALLINGMLVYEKGTPVEFDEKAVSDSIAGSRDTLLLLLLGEGQATARFWTTDLTAEYVRLNADYRT</sequence>
<evidence type="ECO:0000256" key="5">
    <source>
        <dbReference type="ARBA" id="ARBA00022571"/>
    </source>
</evidence>
<dbReference type="HAMAP" id="MF_01106">
    <property type="entry name" value="ArgJ"/>
    <property type="match status" value="1"/>
</dbReference>
<feature type="binding site" evidence="10">
    <location>
        <position position="276"/>
    </location>
    <ligand>
        <name>substrate</name>
    </ligand>
</feature>
<keyword evidence="10" id="KW-0511">Multifunctional enzyme</keyword>
<evidence type="ECO:0000256" key="10">
    <source>
        <dbReference type="HAMAP-Rule" id="MF_01106"/>
    </source>
</evidence>
<dbReference type="Gene3D" id="3.60.70.12">
    <property type="entry name" value="L-amino peptidase D-ALA esterase/amidase"/>
    <property type="match status" value="1"/>
</dbReference>
<evidence type="ECO:0000256" key="3">
    <source>
        <dbReference type="ARBA" id="ARBA00011475"/>
    </source>
</evidence>
<dbReference type="Proteomes" id="UP000317421">
    <property type="component" value="Unassembled WGS sequence"/>
</dbReference>
<dbReference type="FunFam" id="3.60.70.12:FF:000001">
    <property type="entry name" value="Arginine biosynthesis bifunctional protein ArgJ, chloroplastic"/>
    <property type="match status" value="1"/>
</dbReference>
<dbReference type="GO" id="GO:0006592">
    <property type="term" value="P:ornithine biosynthetic process"/>
    <property type="evidence" value="ECO:0007669"/>
    <property type="project" value="TreeGrafter"/>
</dbReference>
<gene>
    <name evidence="10 11" type="primary">argJ</name>
    <name evidence="11" type="ORF">Pla108_29520</name>
</gene>
<keyword evidence="12" id="KW-1185">Reference proteome</keyword>
<feature type="site" description="Cleavage; by autolysis" evidence="10">
    <location>
        <begin position="191"/>
        <end position="192"/>
    </location>
</feature>
<feature type="site" description="Involved in the stabilization of negative charge on the oxyanion by the formation of the oxyanion hole" evidence="10">
    <location>
        <position position="117"/>
    </location>
</feature>
<dbReference type="InterPro" id="IPR042195">
    <property type="entry name" value="ArgJ_beta_C"/>
</dbReference>
<comment type="catalytic activity">
    <reaction evidence="10">
        <text>N(2)-acetyl-L-ornithine + L-glutamate = N-acetyl-L-glutamate + L-ornithine</text>
        <dbReference type="Rhea" id="RHEA:15349"/>
        <dbReference type="ChEBI" id="CHEBI:29985"/>
        <dbReference type="ChEBI" id="CHEBI:44337"/>
        <dbReference type="ChEBI" id="CHEBI:46911"/>
        <dbReference type="ChEBI" id="CHEBI:57805"/>
        <dbReference type="EC" id="2.3.1.35"/>
    </reaction>
</comment>
<dbReference type="AlphaFoldDB" id="A0A5C6A988"/>
<feature type="chain" id="PRO_5023386714" description="Arginine biosynthesis bifunctional protein ArgJ alpha chain" evidence="10">
    <location>
        <begin position="1"/>
        <end position="191"/>
    </location>
</feature>
<keyword evidence="7 10" id="KW-0808">Transferase</keyword>
<proteinExistence type="inferred from homology"/>
<evidence type="ECO:0000256" key="9">
    <source>
        <dbReference type="ARBA" id="ARBA00023315"/>
    </source>
</evidence>
<comment type="subcellular location">
    <subcellularLocation>
        <location evidence="1 10">Cytoplasm</location>
    </subcellularLocation>
</comment>
<feature type="binding site" evidence="10">
    <location>
        <position position="192"/>
    </location>
    <ligand>
        <name>substrate</name>
    </ligand>
</feature>
<dbReference type="PANTHER" id="PTHR23100">
    <property type="entry name" value="ARGININE BIOSYNTHESIS BIFUNCTIONAL PROTEIN ARGJ"/>
    <property type="match status" value="1"/>
</dbReference>
<dbReference type="OrthoDB" id="9804242at2"/>
<dbReference type="EC" id="2.3.1.1" evidence="10"/>
<evidence type="ECO:0000256" key="6">
    <source>
        <dbReference type="ARBA" id="ARBA00022605"/>
    </source>
</evidence>
<dbReference type="NCBIfam" id="TIGR00120">
    <property type="entry name" value="ArgJ"/>
    <property type="match status" value="1"/>
</dbReference>
<accession>A0A5C6A988</accession>
<evidence type="ECO:0000313" key="12">
    <source>
        <dbReference type="Proteomes" id="UP000317421"/>
    </source>
</evidence>
<name>A0A5C6A988_9BACT</name>
<dbReference type="RefSeq" id="WP_146445685.1">
    <property type="nucleotide sequence ID" value="NZ_SJPR01000004.1"/>
</dbReference>
<keyword evidence="9 10" id="KW-0012">Acyltransferase</keyword>
<comment type="function">
    <text evidence="10">Catalyzes two activities which are involved in the cyclic version of arginine biosynthesis: the synthesis of N-acetylglutamate from glutamate and acetyl-CoA as the acetyl donor, and of ornithine by transacetylation between N(2)-acetylornithine and glutamate.</text>
</comment>
<dbReference type="FunFam" id="3.10.20.340:FF:000003">
    <property type="entry name" value="Arginine biosynthesis bifunctional protein ArgJ"/>
    <property type="match status" value="1"/>
</dbReference>
<comment type="similarity">
    <text evidence="2 10">Belongs to the ArgJ family.</text>
</comment>
<protein>
    <recommendedName>
        <fullName evidence="10">Arginine biosynthesis bifunctional protein ArgJ</fullName>
    </recommendedName>
    <domain>
        <recommendedName>
            <fullName evidence="10">Glutamate N-acetyltransferase</fullName>
            <ecNumber evidence="10">2.3.1.35</ecNumber>
        </recommendedName>
        <alternativeName>
            <fullName evidence="10">Ornithine acetyltransferase</fullName>
            <shortName evidence="10">OATase</shortName>
        </alternativeName>
        <alternativeName>
            <fullName evidence="10">Ornithine transacetylase</fullName>
        </alternativeName>
    </domain>
    <domain>
        <recommendedName>
            <fullName evidence="10">Amino-acid acetyltransferase</fullName>
            <ecNumber evidence="10">2.3.1.1</ecNumber>
        </recommendedName>
        <alternativeName>
            <fullName evidence="10">N-acetylglutamate synthase</fullName>
            <shortName evidence="10">AGSase</shortName>
        </alternativeName>
    </domain>
    <component>
        <recommendedName>
            <fullName evidence="10">Arginine biosynthesis bifunctional protein ArgJ alpha chain</fullName>
        </recommendedName>
    </component>
    <component>
        <recommendedName>
            <fullName evidence="10">Arginine biosynthesis bifunctional protein ArgJ beta chain</fullName>
        </recommendedName>
    </component>
</protein>
<evidence type="ECO:0000256" key="8">
    <source>
        <dbReference type="ARBA" id="ARBA00022813"/>
    </source>
</evidence>
<dbReference type="SUPFAM" id="SSF56266">
    <property type="entry name" value="DmpA/ArgJ-like"/>
    <property type="match status" value="1"/>
</dbReference>
<keyword evidence="6 10" id="KW-0028">Amino-acid biosynthesis</keyword>
<dbReference type="GO" id="GO:0004042">
    <property type="term" value="F:L-glutamate N-acetyltransferase activity"/>
    <property type="evidence" value="ECO:0007669"/>
    <property type="project" value="UniProtKB-UniRule"/>
</dbReference>
<evidence type="ECO:0000313" key="11">
    <source>
        <dbReference type="EMBL" id="TWT95875.1"/>
    </source>
</evidence>
<feature type="active site" description="Nucleophile" evidence="10">
    <location>
        <position position="192"/>
    </location>
</feature>
<dbReference type="GO" id="GO:0004358">
    <property type="term" value="F:L-glutamate N-acetyltransferase activity, acting on acetyl-L-ornithine as donor"/>
    <property type="evidence" value="ECO:0007669"/>
    <property type="project" value="UniProtKB-UniRule"/>
</dbReference>
<dbReference type="Gene3D" id="3.10.20.340">
    <property type="entry name" value="ArgJ beta chain, C-terminal domain"/>
    <property type="match status" value="1"/>
</dbReference>
<dbReference type="NCBIfam" id="NF003802">
    <property type="entry name" value="PRK05388.1"/>
    <property type="match status" value="1"/>
</dbReference>
<feature type="site" description="Involved in the stabilization of negative charge on the oxyanion by the formation of the oxyanion hole" evidence="10">
    <location>
        <position position="116"/>
    </location>
</feature>
<feature type="chain" id="PRO_5023386713" description="Arginine biosynthesis bifunctional protein ArgJ beta chain" evidence="10">
    <location>
        <begin position="192"/>
        <end position="404"/>
    </location>
</feature>
<comment type="pathway">
    <text evidence="10">Amino-acid biosynthesis; L-arginine biosynthesis; L-ornithine and N-acetyl-L-glutamate from L-glutamate and N(2)-acetyl-L-ornithine (cyclic): step 1/1.</text>
</comment>
<feature type="binding site" evidence="10">
    <location>
        <position position="404"/>
    </location>
    <ligand>
        <name>substrate</name>
    </ligand>
</feature>
<dbReference type="CDD" id="cd02152">
    <property type="entry name" value="OAT"/>
    <property type="match status" value="1"/>
</dbReference>
<dbReference type="Pfam" id="PF01960">
    <property type="entry name" value="ArgJ"/>
    <property type="match status" value="1"/>
</dbReference>
<dbReference type="EMBL" id="SJPR01000004">
    <property type="protein sequence ID" value="TWT95875.1"/>
    <property type="molecule type" value="Genomic_DNA"/>
</dbReference>
<evidence type="ECO:0000256" key="7">
    <source>
        <dbReference type="ARBA" id="ARBA00022679"/>
    </source>
</evidence>
<evidence type="ECO:0000256" key="2">
    <source>
        <dbReference type="ARBA" id="ARBA00006774"/>
    </source>
</evidence>
<keyword evidence="4 10" id="KW-0963">Cytoplasm</keyword>
<comment type="caution">
    <text evidence="11">The sequence shown here is derived from an EMBL/GenBank/DDBJ whole genome shotgun (WGS) entry which is preliminary data.</text>
</comment>
<feature type="binding site" evidence="10">
    <location>
        <position position="155"/>
    </location>
    <ligand>
        <name>substrate</name>
    </ligand>
</feature>
<feature type="binding site" evidence="10">
    <location>
        <position position="181"/>
    </location>
    <ligand>
        <name>substrate</name>
    </ligand>
</feature>
<comment type="subunit">
    <text evidence="3 10">Heterotetramer of two alpha and two beta chains.</text>
</comment>
<comment type="catalytic activity">
    <reaction evidence="10">
        <text>L-glutamate + acetyl-CoA = N-acetyl-L-glutamate + CoA + H(+)</text>
        <dbReference type="Rhea" id="RHEA:24292"/>
        <dbReference type="ChEBI" id="CHEBI:15378"/>
        <dbReference type="ChEBI" id="CHEBI:29985"/>
        <dbReference type="ChEBI" id="CHEBI:44337"/>
        <dbReference type="ChEBI" id="CHEBI:57287"/>
        <dbReference type="ChEBI" id="CHEBI:57288"/>
        <dbReference type="EC" id="2.3.1.1"/>
    </reaction>
</comment>
<dbReference type="InterPro" id="IPR016117">
    <property type="entry name" value="ArgJ-like_dom_sf"/>
</dbReference>
<evidence type="ECO:0000256" key="4">
    <source>
        <dbReference type="ARBA" id="ARBA00022490"/>
    </source>
</evidence>
<keyword evidence="5 10" id="KW-0055">Arginine biosynthesis</keyword>
<dbReference type="PANTHER" id="PTHR23100:SF0">
    <property type="entry name" value="ARGININE BIOSYNTHESIS BIFUNCTIONAL PROTEIN ARGJ, MITOCHONDRIAL"/>
    <property type="match status" value="1"/>
</dbReference>
<dbReference type="UniPathway" id="UPA00068">
    <property type="reaction ID" value="UER00106"/>
</dbReference>
<comment type="pathway">
    <text evidence="10">Amino-acid biosynthesis; L-arginine biosynthesis; N(2)-acetyl-L-ornithine from L-glutamate: step 1/4.</text>
</comment>
<keyword evidence="8 10" id="KW-0068">Autocatalytic cleavage</keyword>
<dbReference type="EC" id="2.3.1.35" evidence="10"/>
<dbReference type="GO" id="GO:0005737">
    <property type="term" value="C:cytoplasm"/>
    <property type="evidence" value="ECO:0007669"/>
    <property type="project" value="UniProtKB-SubCell"/>
</dbReference>
<organism evidence="11 12">
    <name type="scientific">Botrimarina colliarenosi</name>
    <dbReference type="NCBI Taxonomy" id="2528001"/>
    <lineage>
        <taxon>Bacteria</taxon>
        <taxon>Pseudomonadati</taxon>
        <taxon>Planctomycetota</taxon>
        <taxon>Planctomycetia</taxon>
        <taxon>Pirellulales</taxon>
        <taxon>Lacipirellulaceae</taxon>
        <taxon>Botrimarina</taxon>
    </lineage>
</organism>
<dbReference type="InterPro" id="IPR002813">
    <property type="entry name" value="Arg_biosynth_ArgJ"/>
</dbReference>
<evidence type="ECO:0000256" key="1">
    <source>
        <dbReference type="ARBA" id="ARBA00004496"/>
    </source>
</evidence>